<feature type="region of interest" description="Disordered" evidence="2">
    <location>
        <begin position="217"/>
        <end position="239"/>
    </location>
</feature>
<feature type="region of interest" description="Disordered" evidence="2">
    <location>
        <begin position="374"/>
        <end position="396"/>
    </location>
</feature>
<gene>
    <name evidence="5" type="ORF">Cvel_8133</name>
</gene>
<dbReference type="Pfam" id="PF03109">
    <property type="entry name" value="ABC1"/>
    <property type="match status" value="2"/>
</dbReference>
<feature type="compositionally biased region" description="Acidic residues" evidence="2">
    <location>
        <begin position="225"/>
        <end position="239"/>
    </location>
</feature>
<feature type="chain" id="PRO_5005191770" description="ABC1 atypical kinase-like domain-containing protein" evidence="3">
    <location>
        <begin position="20"/>
        <end position="893"/>
    </location>
</feature>
<keyword evidence="3" id="KW-0732">Signal</keyword>
<evidence type="ECO:0000259" key="4">
    <source>
        <dbReference type="Pfam" id="PF03109"/>
    </source>
</evidence>
<evidence type="ECO:0000256" key="1">
    <source>
        <dbReference type="ARBA" id="ARBA00009670"/>
    </source>
</evidence>
<evidence type="ECO:0000256" key="2">
    <source>
        <dbReference type="SAM" id="MobiDB-lite"/>
    </source>
</evidence>
<dbReference type="AlphaFoldDB" id="A0A0G4HRT1"/>
<feature type="domain" description="ABC1 atypical kinase-like" evidence="4">
    <location>
        <begin position="261"/>
        <end position="354"/>
    </location>
</feature>
<evidence type="ECO:0000256" key="3">
    <source>
        <dbReference type="SAM" id="SignalP"/>
    </source>
</evidence>
<reference evidence="5" key="1">
    <citation type="submission" date="2014-11" db="EMBL/GenBank/DDBJ databases">
        <authorList>
            <person name="Otto D Thomas"/>
            <person name="Naeem Raeece"/>
        </authorList>
    </citation>
    <scope>NUCLEOTIDE SEQUENCE</scope>
</reference>
<dbReference type="InterPro" id="IPR050154">
    <property type="entry name" value="UbiB_kinase"/>
</dbReference>
<dbReference type="SUPFAM" id="SSF56112">
    <property type="entry name" value="Protein kinase-like (PK-like)"/>
    <property type="match status" value="1"/>
</dbReference>
<dbReference type="PANTHER" id="PTHR10566:SF113">
    <property type="entry name" value="PROTEIN ACTIVITY OF BC1 COMPLEX KINASE 7, CHLOROPLASTIC"/>
    <property type="match status" value="1"/>
</dbReference>
<feature type="domain" description="ABC1 atypical kinase-like" evidence="4">
    <location>
        <begin position="509"/>
        <end position="595"/>
    </location>
</feature>
<protein>
    <recommendedName>
        <fullName evidence="4">ABC1 atypical kinase-like domain-containing protein</fullName>
    </recommendedName>
</protein>
<feature type="signal peptide" evidence="3">
    <location>
        <begin position="1"/>
        <end position="19"/>
    </location>
</feature>
<dbReference type="VEuPathDB" id="CryptoDB:Cvel_8133"/>
<organism evidence="5">
    <name type="scientific">Chromera velia CCMP2878</name>
    <dbReference type="NCBI Taxonomy" id="1169474"/>
    <lineage>
        <taxon>Eukaryota</taxon>
        <taxon>Sar</taxon>
        <taxon>Alveolata</taxon>
        <taxon>Colpodellida</taxon>
        <taxon>Chromeraceae</taxon>
        <taxon>Chromera</taxon>
    </lineage>
</organism>
<feature type="region of interest" description="Disordered" evidence="2">
    <location>
        <begin position="84"/>
        <end position="106"/>
    </location>
</feature>
<evidence type="ECO:0000313" key="5">
    <source>
        <dbReference type="EMBL" id="CEM47006.1"/>
    </source>
</evidence>
<dbReference type="PhylomeDB" id="A0A0G4HRT1"/>
<accession>A0A0G4HRT1</accession>
<name>A0A0G4HRT1_9ALVE</name>
<dbReference type="InterPro" id="IPR011009">
    <property type="entry name" value="Kinase-like_dom_sf"/>
</dbReference>
<proteinExistence type="inferred from homology"/>
<dbReference type="InterPro" id="IPR004147">
    <property type="entry name" value="ABC1_dom"/>
</dbReference>
<sequence>MMTKALLGVLLGTLHLSVSLSVHKRSRGTGSLLGFVGDCLPTRPCILRRDRRRKTVERLARRSPHADPSLLLGTTKEDLVFVDEEKQAEKKKSPKGKERSTEKEPAEKKAVLEAFGQFMLEYGSAPIRRTMNSAFFLTQGPGGFPTKYSMDELDRFFLWRPMKILKRIKEITSVAERIGSAETARKQLEIISEFGPAYVKLGQVIALNAQAADFKGKGDVADPSAGEEGEEEIDPSMIDSEENSMGDFFDEEKLDEVLESLHDNMPAFDSKQAVKIVEEEMGAPICELFEDAEESFRGPVAAASLAQVYRAKFRQSTPEGGTVLRDVAVKVKRPDIEEKSMLDVWLIKRCSKFFFSDFMRNTFRKGFEAKKKDREENEALQREMGVSGGDVDAGVPDEESLEERKNETIDGFLNFQSYLLSDEGKPVWQQMKRWVGSAIEVVGNGLFSEFNFTAEGVNQREMQRYVKENPSLNELMTIPEVFWIREREQEGEREFFGLGAKKEKDIRGKDRVVVSEWIEGERCTGFNKTSEQGRQKLGDAYRRIYAAYLAGVLDVGFMHGDPHPGNFLLMEDGRVGIVDFGIVVKVSERVRKGFRIWFEGDQRKEEEILAILPEEWARKVSTFFAKQKQGLKNNIETSSQISGSSLAASRLARTLNSDGEDDRILKEFIEDVVLEQKLPEGPLGKDPLGYFGPLIEKVGGMFGGQMSSWIPTLIRVLIVISSLEERTKSDIASRGELTYKRAMVKKCLTETVRGDTNLQSLLSRGGGLSDDGRHALDLLSAYFEHEFYVKEAAEAIDDAGGPVDIWKERAARMSLYAQEACEDEKLREDLCVRALALRQMEIEDCEKLLKLREKQKRTGVEKALEIKFEEMGNDHLKTEEQKKMKEAEGKEGL</sequence>
<dbReference type="EMBL" id="CDMZ01003613">
    <property type="protein sequence ID" value="CEM47006.1"/>
    <property type="molecule type" value="Genomic_DNA"/>
</dbReference>
<comment type="similarity">
    <text evidence="1">Belongs to the protein kinase superfamily. ADCK protein kinase family.</text>
</comment>
<dbReference type="CDD" id="cd05121">
    <property type="entry name" value="ABC1_ADCK3-like"/>
    <property type="match status" value="1"/>
</dbReference>
<dbReference type="PANTHER" id="PTHR10566">
    <property type="entry name" value="CHAPERONE-ACTIVITY OF BC1 COMPLEX CABC1 -RELATED"/>
    <property type="match status" value="1"/>
</dbReference>